<dbReference type="Pfam" id="PF00691">
    <property type="entry name" value="OmpA"/>
    <property type="match status" value="1"/>
</dbReference>
<dbReference type="InterPro" id="IPR006665">
    <property type="entry name" value="OmpA-like"/>
</dbReference>
<evidence type="ECO:0000313" key="4">
    <source>
        <dbReference type="Proteomes" id="UP000251617"/>
    </source>
</evidence>
<reference evidence="3 4" key="1">
    <citation type="submission" date="2018-06" db="EMBL/GenBank/DDBJ databases">
        <title>The genome of Pseudomonas putida NX-1, a lignin degrader.</title>
        <authorList>
            <person name="Xu Z."/>
        </authorList>
    </citation>
    <scope>NUCLEOTIDE SEQUENCE [LARGE SCALE GENOMIC DNA]</scope>
    <source>
        <strain evidence="3 4">NX-1</strain>
    </source>
</reference>
<dbReference type="InterPro" id="IPR050330">
    <property type="entry name" value="Bact_OuterMem_StrucFunc"/>
</dbReference>
<dbReference type="InterPro" id="IPR036737">
    <property type="entry name" value="OmpA-like_sf"/>
</dbReference>
<keyword evidence="1" id="KW-0472">Membrane</keyword>
<dbReference type="Proteomes" id="UP000251617">
    <property type="component" value="Chromosome"/>
</dbReference>
<dbReference type="CDD" id="cd07185">
    <property type="entry name" value="OmpA_C-like"/>
    <property type="match status" value="1"/>
</dbReference>
<evidence type="ECO:0000259" key="2">
    <source>
        <dbReference type="PROSITE" id="PS51123"/>
    </source>
</evidence>
<dbReference type="EMBL" id="CP030750">
    <property type="protein sequence ID" value="AXA24725.1"/>
    <property type="molecule type" value="Genomic_DNA"/>
</dbReference>
<dbReference type="AlphaFoldDB" id="A0AAD0PEK3"/>
<evidence type="ECO:0000256" key="1">
    <source>
        <dbReference type="PROSITE-ProRule" id="PRU00473"/>
    </source>
</evidence>
<sequence length="183" mass="20188">MPLREWPADTFLEFDPDGGRPMASENILALALVVASLSGMSGQSASKPSALHASEKSRAATDVVEGGDHFLYFESDQATLSQDDLYDLQALGWQLAQNPGQRVCIRGHADQFDQYEPSVALSRARVQMVRYVLLKQGVQARQIATRAVGNRLPIETRPDERHQQVNRRVGVTWSEPGRGVACQ</sequence>
<evidence type="ECO:0000313" key="3">
    <source>
        <dbReference type="EMBL" id="AXA24725.1"/>
    </source>
</evidence>
<feature type="domain" description="OmpA-like" evidence="2">
    <location>
        <begin position="60"/>
        <end position="177"/>
    </location>
</feature>
<gene>
    <name evidence="3" type="ORF">C1S65_11605</name>
</gene>
<dbReference type="GO" id="GO:0016020">
    <property type="term" value="C:membrane"/>
    <property type="evidence" value="ECO:0007669"/>
    <property type="project" value="UniProtKB-UniRule"/>
</dbReference>
<accession>A0AAD0PEK3</accession>
<proteinExistence type="predicted"/>
<organism evidence="3 4">
    <name type="scientific">Pseudomonas putida</name>
    <name type="common">Arthrobacter siderocapsulatus</name>
    <dbReference type="NCBI Taxonomy" id="303"/>
    <lineage>
        <taxon>Bacteria</taxon>
        <taxon>Pseudomonadati</taxon>
        <taxon>Pseudomonadota</taxon>
        <taxon>Gammaproteobacteria</taxon>
        <taxon>Pseudomonadales</taxon>
        <taxon>Pseudomonadaceae</taxon>
        <taxon>Pseudomonas</taxon>
    </lineage>
</organism>
<protein>
    <recommendedName>
        <fullName evidence="2">OmpA-like domain-containing protein</fullName>
    </recommendedName>
</protein>
<dbReference type="PROSITE" id="PS51123">
    <property type="entry name" value="OMPA_2"/>
    <property type="match status" value="1"/>
</dbReference>
<dbReference type="SUPFAM" id="SSF103088">
    <property type="entry name" value="OmpA-like"/>
    <property type="match status" value="1"/>
</dbReference>
<dbReference type="PANTHER" id="PTHR30329:SF21">
    <property type="entry name" value="LIPOPROTEIN YIAD-RELATED"/>
    <property type="match status" value="1"/>
</dbReference>
<dbReference type="Gene3D" id="3.30.1330.60">
    <property type="entry name" value="OmpA-like domain"/>
    <property type="match status" value="1"/>
</dbReference>
<name>A0AAD0PEK3_PSEPU</name>
<dbReference type="PANTHER" id="PTHR30329">
    <property type="entry name" value="STATOR ELEMENT OF FLAGELLAR MOTOR COMPLEX"/>
    <property type="match status" value="1"/>
</dbReference>